<protein>
    <submittedName>
        <fullName evidence="10">ABC-type transporter, integral membrane subunit</fullName>
    </submittedName>
    <submittedName>
        <fullName evidence="11">Multiple sugar transport system permease protein</fullName>
    </submittedName>
</protein>
<evidence type="ECO:0000313" key="10">
    <source>
        <dbReference type="EMBL" id="CDR05183.1"/>
    </source>
</evidence>
<dbReference type="InterPro" id="IPR000515">
    <property type="entry name" value="MetI-like"/>
</dbReference>
<keyword evidence="11" id="KW-0762">Sugar transport</keyword>
<dbReference type="PANTHER" id="PTHR30193">
    <property type="entry name" value="ABC TRANSPORTER PERMEASE PROTEIN"/>
    <property type="match status" value="1"/>
</dbReference>
<dbReference type="PANTHER" id="PTHR30193:SF1">
    <property type="entry name" value="ABC TRANSPORTER PERMEASE PROTEIN YESP-RELATED"/>
    <property type="match status" value="1"/>
</dbReference>
<evidence type="ECO:0000256" key="2">
    <source>
        <dbReference type="ARBA" id="ARBA00022448"/>
    </source>
</evidence>
<feature type="transmembrane region" description="Helical" evidence="7">
    <location>
        <begin position="59"/>
        <end position="88"/>
    </location>
</feature>
<dbReference type="SUPFAM" id="SSF160964">
    <property type="entry name" value="MalF N-terminal region-like"/>
    <property type="match status" value="1"/>
</dbReference>
<accession>A0A060ZGT2</accession>
<feature type="transmembrane region" description="Helical" evidence="7">
    <location>
        <begin position="124"/>
        <end position="144"/>
    </location>
</feature>
<keyword evidence="5 7" id="KW-1133">Transmembrane helix</keyword>
<dbReference type="EMBL" id="JAGGLR010000025">
    <property type="protein sequence ID" value="MBP2066481.1"/>
    <property type="molecule type" value="Genomic_DNA"/>
</dbReference>
<dbReference type="GO" id="GO:0055085">
    <property type="term" value="P:transmembrane transport"/>
    <property type="evidence" value="ECO:0007669"/>
    <property type="project" value="InterPro"/>
</dbReference>
<evidence type="ECO:0000256" key="8">
    <source>
        <dbReference type="SAM" id="MobiDB-lite"/>
    </source>
</evidence>
<evidence type="ECO:0000256" key="5">
    <source>
        <dbReference type="ARBA" id="ARBA00022989"/>
    </source>
</evidence>
<feature type="transmembrane region" description="Helical" evidence="7">
    <location>
        <begin position="313"/>
        <end position="335"/>
    </location>
</feature>
<dbReference type="PROSITE" id="PS50928">
    <property type="entry name" value="ABC_TM1"/>
    <property type="match status" value="1"/>
</dbReference>
<keyword evidence="12" id="KW-1185">Reference proteome</keyword>
<dbReference type="EMBL" id="LK022848">
    <property type="protein sequence ID" value="CDR05183.1"/>
    <property type="molecule type" value="Genomic_DNA"/>
</dbReference>
<dbReference type="Gene3D" id="1.10.3720.10">
    <property type="entry name" value="MetI-like"/>
    <property type="match status" value="1"/>
</dbReference>
<gene>
    <name evidence="11" type="ORF">J2Z30_007530</name>
    <name evidence="10" type="ORF">SIRAN2152</name>
</gene>
<dbReference type="CDD" id="cd06261">
    <property type="entry name" value="TM_PBP2"/>
    <property type="match status" value="1"/>
</dbReference>
<organism evidence="10">
    <name type="scientific">Streptomyces iranensis</name>
    <dbReference type="NCBI Taxonomy" id="576784"/>
    <lineage>
        <taxon>Bacteria</taxon>
        <taxon>Bacillati</taxon>
        <taxon>Actinomycetota</taxon>
        <taxon>Actinomycetes</taxon>
        <taxon>Kitasatosporales</taxon>
        <taxon>Streptomycetaceae</taxon>
        <taxon>Streptomyces</taxon>
        <taxon>Streptomyces violaceusniger group</taxon>
    </lineage>
</organism>
<comment type="subcellular location">
    <subcellularLocation>
        <location evidence="1 7">Cell membrane</location>
        <topology evidence="1 7">Multi-pass membrane protein</topology>
    </subcellularLocation>
</comment>
<feature type="compositionally biased region" description="Low complexity" evidence="8">
    <location>
        <begin position="14"/>
        <end position="51"/>
    </location>
</feature>
<feature type="region of interest" description="Disordered" evidence="8">
    <location>
        <begin position="1"/>
        <end position="52"/>
    </location>
</feature>
<evidence type="ECO:0000256" key="1">
    <source>
        <dbReference type="ARBA" id="ARBA00004651"/>
    </source>
</evidence>
<evidence type="ECO:0000256" key="3">
    <source>
        <dbReference type="ARBA" id="ARBA00022475"/>
    </source>
</evidence>
<feature type="transmembrane region" description="Helical" evidence="7">
    <location>
        <begin position="248"/>
        <end position="267"/>
    </location>
</feature>
<evidence type="ECO:0000256" key="4">
    <source>
        <dbReference type="ARBA" id="ARBA00022692"/>
    </source>
</evidence>
<dbReference type="SUPFAM" id="SSF161098">
    <property type="entry name" value="MetI-like"/>
    <property type="match status" value="1"/>
</dbReference>
<evidence type="ECO:0000313" key="11">
    <source>
        <dbReference type="EMBL" id="MBP2066481.1"/>
    </source>
</evidence>
<reference evidence="10" key="1">
    <citation type="submission" date="2014-05" db="EMBL/GenBank/DDBJ databases">
        <authorList>
            <person name="Horn Fabian"/>
        </authorList>
    </citation>
    <scope>NUCLEOTIDE SEQUENCE</scope>
</reference>
<evidence type="ECO:0000259" key="9">
    <source>
        <dbReference type="PROSITE" id="PS50928"/>
    </source>
</evidence>
<dbReference type="GO" id="GO:0005886">
    <property type="term" value="C:plasma membrane"/>
    <property type="evidence" value="ECO:0007669"/>
    <property type="project" value="UniProtKB-SubCell"/>
</dbReference>
<feature type="domain" description="ABC transmembrane type-1" evidence="9">
    <location>
        <begin position="118"/>
        <end position="334"/>
    </location>
</feature>
<dbReference type="HOGENOM" id="CLU_016047_0_2_11"/>
<keyword evidence="2 7" id="KW-0813">Transport</keyword>
<keyword evidence="4 7" id="KW-0812">Transmembrane</keyword>
<name>A0A060ZGT2_9ACTN</name>
<evidence type="ECO:0000256" key="7">
    <source>
        <dbReference type="RuleBase" id="RU363032"/>
    </source>
</evidence>
<dbReference type="InterPro" id="IPR035906">
    <property type="entry name" value="MetI-like_sf"/>
</dbReference>
<comment type="similarity">
    <text evidence="7">Belongs to the binding-protein-dependent transport system permease family.</text>
</comment>
<dbReference type="AlphaFoldDB" id="A0A060ZGT2"/>
<feature type="transmembrane region" description="Helical" evidence="7">
    <location>
        <begin position="156"/>
        <end position="177"/>
    </location>
</feature>
<keyword evidence="3" id="KW-1003">Cell membrane</keyword>
<evidence type="ECO:0000256" key="6">
    <source>
        <dbReference type="ARBA" id="ARBA00023136"/>
    </source>
</evidence>
<dbReference type="Pfam" id="PF00528">
    <property type="entry name" value="BPD_transp_1"/>
    <property type="match status" value="1"/>
</dbReference>
<feature type="transmembrane region" description="Helical" evidence="7">
    <location>
        <begin position="203"/>
        <end position="227"/>
    </location>
</feature>
<proteinExistence type="inferred from homology"/>
<reference evidence="11 12" key="2">
    <citation type="submission" date="2021-03" db="EMBL/GenBank/DDBJ databases">
        <title>Genomic Encyclopedia of Type Strains, Phase IV (KMG-IV): sequencing the most valuable type-strain genomes for metagenomic binning, comparative biology and taxonomic classification.</title>
        <authorList>
            <person name="Goeker M."/>
        </authorList>
    </citation>
    <scope>NUCLEOTIDE SEQUENCE [LARGE SCALE GENOMIC DNA]</scope>
    <source>
        <strain evidence="11 12">DSM 41954</strain>
    </source>
</reference>
<dbReference type="Proteomes" id="UP000756710">
    <property type="component" value="Unassembled WGS sequence"/>
</dbReference>
<sequence>MTPTTTRAADGVRPPDGTTPGATPGATPGTTPGTTPGAAARGARPAPAAGRRQGRRETLAGYLFLTPWCIGILLLTLGPMLVSLYLAFTDYNLFDSPRWIGFKNFRDLFEDDRWWTSVQVTLKYVLIGTPLKLAAALAVALLLVKPRKGQGFYRSAFYAPSLIGASVSIGVVWRAIFNDNAVVDKSMSLFGWDVGGWIGDPDWALPTLITLTVWQFGAPMVIFLAGLKQVPGELYEAAEMDGAGRWRRFRSITLPMISPVLFFNLLLELIHSFQVFTSAVVIAGSGTNTGGPGDSLLVYGWYLYEQGFRNLRMGYAAAMAWMLMLGIGLVTAVLFRTQRGWVHYEEDAQ</sequence>
<evidence type="ECO:0000313" key="12">
    <source>
        <dbReference type="Proteomes" id="UP000756710"/>
    </source>
</evidence>
<dbReference type="RefSeq" id="WP_044568592.1">
    <property type="nucleotide sequence ID" value="NZ_BAABDR010000012.1"/>
</dbReference>
<keyword evidence="6 7" id="KW-0472">Membrane</keyword>
<dbReference type="InterPro" id="IPR051393">
    <property type="entry name" value="ABC_transporter_permease"/>
</dbReference>